<evidence type="ECO:0000313" key="3">
    <source>
        <dbReference type="Proteomes" id="UP001221757"/>
    </source>
</evidence>
<protein>
    <submittedName>
        <fullName evidence="2">Uncharacterized protein</fullName>
    </submittedName>
</protein>
<dbReference type="EMBL" id="JARKIE010000160">
    <property type="protein sequence ID" value="KAJ7673623.1"/>
    <property type="molecule type" value="Genomic_DNA"/>
</dbReference>
<sequence>MSSQHSPMPDKKTDRSIDTDVSNVVGVAIVYSTIENHTADDDPPPLEDPRDVSDSPPSLLQGVKPFSTASIDPKRFSALVQASGMRPDGMFLRVSADAPPQWLPRCCPGCPNIAGLDLGHGERVVKIVIPIYPLFLSRSPWPRSWTRDFLA</sequence>
<keyword evidence="3" id="KW-1185">Reference proteome</keyword>
<organism evidence="2 3">
    <name type="scientific">Mycena rosella</name>
    <name type="common">Pink bonnet</name>
    <name type="synonym">Agaricus rosellus</name>
    <dbReference type="NCBI Taxonomy" id="1033263"/>
    <lineage>
        <taxon>Eukaryota</taxon>
        <taxon>Fungi</taxon>
        <taxon>Dikarya</taxon>
        <taxon>Basidiomycota</taxon>
        <taxon>Agaricomycotina</taxon>
        <taxon>Agaricomycetes</taxon>
        <taxon>Agaricomycetidae</taxon>
        <taxon>Agaricales</taxon>
        <taxon>Marasmiineae</taxon>
        <taxon>Mycenaceae</taxon>
        <taxon>Mycena</taxon>
    </lineage>
</organism>
<evidence type="ECO:0000256" key="1">
    <source>
        <dbReference type="SAM" id="MobiDB-lite"/>
    </source>
</evidence>
<dbReference type="AlphaFoldDB" id="A0AAD7G7B3"/>
<comment type="caution">
    <text evidence="2">The sequence shown here is derived from an EMBL/GenBank/DDBJ whole genome shotgun (WGS) entry which is preliminary data.</text>
</comment>
<feature type="region of interest" description="Disordered" evidence="1">
    <location>
        <begin position="34"/>
        <end position="66"/>
    </location>
</feature>
<proteinExistence type="predicted"/>
<dbReference type="Proteomes" id="UP001221757">
    <property type="component" value="Unassembled WGS sequence"/>
</dbReference>
<gene>
    <name evidence="2" type="ORF">B0H17DRAFT_1140836</name>
</gene>
<name>A0AAD7G7B3_MYCRO</name>
<accession>A0AAD7G7B3</accession>
<reference evidence="2" key="1">
    <citation type="submission" date="2023-03" db="EMBL/GenBank/DDBJ databases">
        <title>Massive genome expansion in bonnet fungi (Mycena s.s.) driven by repeated elements and novel gene families across ecological guilds.</title>
        <authorList>
            <consortium name="Lawrence Berkeley National Laboratory"/>
            <person name="Harder C.B."/>
            <person name="Miyauchi S."/>
            <person name="Viragh M."/>
            <person name="Kuo A."/>
            <person name="Thoen E."/>
            <person name="Andreopoulos B."/>
            <person name="Lu D."/>
            <person name="Skrede I."/>
            <person name="Drula E."/>
            <person name="Henrissat B."/>
            <person name="Morin E."/>
            <person name="Kohler A."/>
            <person name="Barry K."/>
            <person name="LaButti K."/>
            <person name="Morin E."/>
            <person name="Salamov A."/>
            <person name="Lipzen A."/>
            <person name="Mereny Z."/>
            <person name="Hegedus B."/>
            <person name="Baldrian P."/>
            <person name="Stursova M."/>
            <person name="Weitz H."/>
            <person name="Taylor A."/>
            <person name="Grigoriev I.V."/>
            <person name="Nagy L.G."/>
            <person name="Martin F."/>
            <person name="Kauserud H."/>
        </authorList>
    </citation>
    <scope>NUCLEOTIDE SEQUENCE</scope>
    <source>
        <strain evidence="2">CBHHK067</strain>
    </source>
</reference>
<evidence type="ECO:0000313" key="2">
    <source>
        <dbReference type="EMBL" id="KAJ7673623.1"/>
    </source>
</evidence>